<name>A0A1G4J2G3_9SACH</name>
<protein>
    <submittedName>
        <fullName evidence="1">LAME_0C06568g1_1</fullName>
    </submittedName>
</protein>
<keyword evidence="2" id="KW-1185">Reference proteome</keyword>
<gene>
    <name evidence="1" type="ORF">LAME_0C06568G</name>
</gene>
<evidence type="ECO:0000313" key="2">
    <source>
        <dbReference type="Proteomes" id="UP000191144"/>
    </source>
</evidence>
<accession>A0A1G4J2G3</accession>
<dbReference type="Proteomes" id="UP000191144">
    <property type="component" value="Chromosome C"/>
</dbReference>
<reference evidence="2" key="1">
    <citation type="submission" date="2016-03" db="EMBL/GenBank/DDBJ databases">
        <authorList>
            <person name="Devillers Hugo."/>
        </authorList>
    </citation>
    <scope>NUCLEOTIDE SEQUENCE [LARGE SCALE GENOMIC DNA]</scope>
</reference>
<dbReference type="EMBL" id="LT598479">
    <property type="protein sequence ID" value="SCU83771.1"/>
    <property type="molecule type" value="Genomic_DNA"/>
</dbReference>
<dbReference type="AlphaFoldDB" id="A0A1G4J2G3"/>
<sequence length="157" mass="17822">MPPGLFHSVSASFWSTHTHSLHAHNMLALARLRELHPLCFLMFSPFPTHCFLGFLPPRPEAIAMRCLPVDDELAQCSISRGKKKSQCMETGPRLACEREQNYAVAAVNIVVIQSPRDNLLTQFFQQFCVGKSNELVRIDAIPDSEVMKGKEAEWYYK</sequence>
<organism evidence="1 2">
    <name type="scientific">Lachancea meyersii CBS 8951</name>
    <dbReference type="NCBI Taxonomy" id="1266667"/>
    <lineage>
        <taxon>Eukaryota</taxon>
        <taxon>Fungi</taxon>
        <taxon>Dikarya</taxon>
        <taxon>Ascomycota</taxon>
        <taxon>Saccharomycotina</taxon>
        <taxon>Saccharomycetes</taxon>
        <taxon>Saccharomycetales</taxon>
        <taxon>Saccharomycetaceae</taxon>
        <taxon>Lachancea</taxon>
    </lineage>
</organism>
<proteinExistence type="predicted"/>
<evidence type="ECO:0000313" key="1">
    <source>
        <dbReference type="EMBL" id="SCU83771.1"/>
    </source>
</evidence>